<feature type="chain" id="PRO_5008747342" description="PKD domain-containing protein" evidence="2">
    <location>
        <begin position="30"/>
        <end position="289"/>
    </location>
</feature>
<evidence type="ECO:0000256" key="1">
    <source>
        <dbReference type="SAM" id="MobiDB-lite"/>
    </source>
</evidence>
<feature type="region of interest" description="Disordered" evidence="1">
    <location>
        <begin position="44"/>
        <end position="77"/>
    </location>
</feature>
<evidence type="ECO:0000313" key="4">
    <source>
        <dbReference type="Proteomes" id="UP000198937"/>
    </source>
</evidence>
<dbReference type="EMBL" id="FMIA01000002">
    <property type="protein sequence ID" value="SCL48498.1"/>
    <property type="molecule type" value="Genomic_DNA"/>
</dbReference>
<feature type="compositionally biased region" description="Gly residues" evidence="1">
    <location>
        <begin position="53"/>
        <end position="77"/>
    </location>
</feature>
<dbReference type="AlphaFoldDB" id="A0A1C6U3M0"/>
<evidence type="ECO:0000256" key="2">
    <source>
        <dbReference type="SAM" id="SignalP"/>
    </source>
</evidence>
<feature type="signal peptide" evidence="2">
    <location>
        <begin position="1"/>
        <end position="29"/>
    </location>
</feature>
<gene>
    <name evidence="3" type="ORF">GA0070617_0894</name>
</gene>
<sequence length="289" mass="28830">MLMRRTAQLLTAAVSAAIVLMTGSLEARADGGIGGVSCTQNPSAPECEISAGTPGGSGGSTGGNQGGGSGDDGSGGGGGDGCYWALVDVGLPPPPGKGPEGGWYSRTCVANGLGSQEVPVWLDQAPTVNLTALAQTARSRLRLPSPQIHTNPTTAPFVLVQVPVWLWVDPATWGARSATASVPGVSVTATATPTRVVWSFGDGSDDLTCTGPGKPWKPGTDPRASSPCGHTYTSSSAVAAGAAFRLRATVTWSVTWSGAGSGGTLAPLTTTSTVSVRVAESQAIVGGVR</sequence>
<keyword evidence="4" id="KW-1185">Reference proteome</keyword>
<protein>
    <recommendedName>
        <fullName evidence="5">PKD domain-containing protein</fullName>
    </recommendedName>
</protein>
<dbReference type="Proteomes" id="UP000198937">
    <property type="component" value="Unassembled WGS sequence"/>
</dbReference>
<dbReference type="OrthoDB" id="3742379at2"/>
<keyword evidence="2" id="KW-0732">Signal</keyword>
<reference evidence="3 4" key="1">
    <citation type="submission" date="2016-06" db="EMBL/GenBank/DDBJ databases">
        <authorList>
            <person name="Kjaerup R.B."/>
            <person name="Dalgaard T.S."/>
            <person name="Juul-Madsen H.R."/>
        </authorList>
    </citation>
    <scope>NUCLEOTIDE SEQUENCE [LARGE SCALE GENOMIC DNA]</scope>
    <source>
        <strain evidence="3 4">DSM 45577</strain>
    </source>
</reference>
<organism evidence="3 4">
    <name type="scientific">Micromonospora yangpuensis</name>
    <dbReference type="NCBI Taxonomy" id="683228"/>
    <lineage>
        <taxon>Bacteria</taxon>
        <taxon>Bacillati</taxon>
        <taxon>Actinomycetota</taxon>
        <taxon>Actinomycetes</taxon>
        <taxon>Micromonosporales</taxon>
        <taxon>Micromonosporaceae</taxon>
        <taxon>Micromonospora</taxon>
    </lineage>
</organism>
<feature type="region of interest" description="Disordered" evidence="1">
    <location>
        <begin position="210"/>
        <end position="231"/>
    </location>
</feature>
<evidence type="ECO:0000313" key="3">
    <source>
        <dbReference type="EMBL" id="SCL48498.1"/>
    </source>
</evidence>
<proteinExistence type="predicted"/>
<evidence type="ECO:0008006" key="5">
    <source>
        <dbReference type="Google" id="ProtNLM"/>
    </source>
</evidence>
<name>A0A1C6U3M0_9ACTN</name>
<accession>A0A1C6U3M0</accession>
<dbReference type="STRING" id="683228.GA0070617_0894"/>